<protein>
    <submittedName>
        <fullName evidence="1">Uncharacterized protein</fullName>
    </submittedName>
</protein>
<comment type="caution">
    <text evidence="1">The sequence shown here is derived from an EMBL/GenBank/DDBJ whole genome shotgun (WGS) entry which is preliminary data.</text>
</comment>
<dbReference type="AlphaFoldDB" id="A0A8T2P4G5"/>
<organism evidence="1 2">
    <name type="scientific">Albula glossodonta</name>
    <name type="common">roundjaw bonefish</name>
    <dbReference type="NCBI Taxonomy" id="121402"/>
    <lineage>
        <taxon>Eukaryota</taxon>
        <taxon>Metazoa</taxon>
        <taxon>Chordata</taxon>
        <taxon>Craniata</taxon>
        <taxon>Vertebrata</taxon>
        <taxon>Euteleostomi</taxon>
        <taxon>Actinopterygii</taxon>
        <taxon>Neopterygii</taxon>
        <taxon>Teleostei</taxon>
        <taxon>Albuliformes</taxon>
        <taxon>Albulidae</taxon>
        <taxon>Albula</taxon>
    </lineage>
</organism>
<reference evidence="1" key="1">
    <citation type="thesis" date="2021" institute="BYU ScholarsArchive" country="Provo, UT, USA">
        <title>Applications of and Algorithms for Genome Assembly and Genomic Analyses with an Emphasis on Marine Teleosts.</title>
        <authorList>
            <person name="Pickett B.D."/>
        </authorList>
    </citation>
    <scope>NUCLEOTIDE SEQUENCE</scope>
    <source>
        <strain evidence="1">HI-2016</strain>
    </source>
</reference>
<sequence>MDQLKILEKEISECQRHMSTSKTGLIRKQSRDCLVNHGRNCLCDVMKPRPHSVIGHSAVVRS</sequence>
<keyword evidence="2" id="KW-1185">Reference proteome</keyword>
<accession>A0A8T2P4G5</accession>
<evidence type="ECO:0000313" key="2">
    <source>
        <dbReference type="Proteomes" id="UP000824540"/>
    </source>
</evidence>
<evidence type="ECO:0000313" key="1">
    <source>
        <dbReference type="EMBL" id="KAG9343547.1"/>
    </source>
</evidence>
<gene>
    <name evidence="1" type="ORF">JZ751_013713</name>
</gene>
<dbReference type="Proteomes" id="UP000824540">
    <property type="component" value="Unassembled WGS sequence"/>
</dbReference>
<dbReference type="EMBL" id="JAFBMS010000023">
    <property type="protein sequence ID" value="KAG9343547.1"/>
    <property type="molecule type" value="Genomic_DNA"/>
</dbReference>
<name>A0A8T2P4G5_9TELE</name>
<proteinExistence type="predicted"/>